<dbReference type="AlphaFoldDB" id="A0A1R3IBN9"/>
<evidence type="ECO:0000313" key="2">
    <source>
        <dbReference type="Proteomes" id="UP000188268"/>
    </source>
</evidence>
<dbReference type="Proteomes" id="UP000188268">
    <property type="component" value="Unassembled WGS sequence"/>
</dbReference>
<dbReference type="Gramene" id="OMO80026">
    <property type="protein sequence ID" value="OMO80026"/>
    <property type="gene ID" value="CCACVL1_13211"/>
</dbReference>
<comment type="caution">
    <text evidence="1">The sequence shown here is derived from an EMBL/GenBank/DDBJ whole genome shotgun (WGS) entry which is preliminary data.</text>
</comment>
<protein>
    <submittedName>
        <fullName evidence="1">Uncharacterized protein</fullName>
    </submittedName>
</protein>
<evidence type="ECO:0000313" key="1">
    <source>
        <dbReference type="EMBL" id="OMO80026.1"/>
    </source>
</evidence>
<dbReference type="EMBL" id="AWWV01010332">
    <property type="protein sequence ID" value="OMO80026.1"/>
    <property type="molecule type" value="Genomic_DNA"/>
</dbReference>
<reference evidence="1 2" key="1">
    <citation type="submission" date="2013-09" db="EMBL/GenBank/DDBJ databases">
        <title>Corchorus capsularis genome sequencing.</title>
        <authorList>
            <person name="Alam M."/>
            <person name="Haque M.S."/>
            <person name="Islam M.S."/>
            <person name="Emdad E.M."/>
            <person name="Islam M.M."/>
            <person name="Ahmed B."/>
            <person name="Halim A."/>
            <person name="Hossen Q.M.M."/>
            <person name="Hossain M.Z."/>
            <person name="Ahmed R."/>
            <person name="Khan M.M."/>
            <person name="Islam R."/>
            <person name="Rashid M.M."/>
            <person name="Khan S.A."/>
            <person name="Rahman M.S."/>
            <person name="Alam M."/>
        </authorList>
    </citation>
    <scope>NUCLEOTIDE SEQUENCE [LARGE SCALE GENOMIC DNA]</scope>
    <source>
        <strain evidence="2">cv. CVL-1</strain>
        <tissue evidence="1">Whole seedling</tissue>
    </source>
</reference>
<keyword evidence="2" id="KW-1185">Reference proteome</keyword>
<sequence length="57" mass="6152">MAPFGELGLTGIQLEGDCLTVMNKLTENAEQHSTSFGNVLSSSICIEIEETLIFSMT</sequence>
<organism evidence="1 2">
    <name type="scientific">Corchorus capsularis</name>
    <name type="common">Jute</name>
    <dbReference type="NCBI Taxonomy" id="210143"/>
    <lineage>
        <taxon>Eukaryota</taxon>
        <taxon>Viridiplantae</taxon>
        <taxon>Streptophyta</taxon>
        <taxon>Embryophyta</taxon>
        <taxon>Tracheophyta</taxon>
        <taxon>Spermatophyta</taxon>
        <taxon>Magnoliopsida</taxon>
        <taxon>eudicotyledons</taxon>
        <taxon>Gunneridae</taxon>
        <taxon>Pentapetalae</taxon>
        <taxon>rosids</taxon>
        <taxon>malvids</taxon>
        <taxon>Malvales</taxon>
        <taxon>Malvaceae</taxon>
        <taxon>Grewioideae</taxon>
        <taxon>Apeibeae</taxon>
        <taxon>Corchorus</taxon>
    </lineage>
</organism>
<proteinExistence type="predicted"/>
<name>A0A1R3IBN9_COCAP</name>
<accession>A0A1R3IBN9</accession>
<gene>
    <name evidence="1" type="ORF">CCACVL1_13211</name>
</gene>